<evidence type="ECO:0000313" key="2">
    <source>
        <dbReference type="EMBL" id="KAA1089159.1"/>
    </source>
</evidence>
<comment type="caution">
    <text evidence="2">The sequence shown here is derived from an EMBL/GenBank/DDBJ whole genome shotgun (WGS) entry which is preliminary data.</text>
</comment>
<dbReference type="EMBL" id="VSWC01000093">
    <property type="protein sequence ID" value="KAA1089159.1"/>
    <property type="molecule type" value="Genomic_DNA"/>
</dbReference>
<gene>
    <name evidence="2" type="ORF">PGT21_008709</name>
</gene>
<evidence type="ECO:0000256" key="1">
    <source>
        <dbReference type="SAM" id="Phobius"/>
    </source>
</evidence>
<keyword evidence="1" id="KW-1133">Transmembrane helix</keyword>
<accession>A0A5B0NML9</accession>
<protein>
    <submittedName>
        <fullName evidence="2">Uncharacterized protein</fullName>
    </submittedName>
</protein>
<name>A0A5B0NML9_PUCGR</name>
<proteinExistence type="predicted"/>
<keyword evidence="3" id="KW-1185">Reference proteome</keyword>
<organism evidence="2 3">
    <name type="scientific">Puccinia graminis f. sp. tritici</name>
    <dbReference type="NCBI Taxonomy" id="56615"/>
    <lineage>
        <taxon>Eukaryota</taxon>
        <taxon>Fungi</taxon>
        <taxon>Dikarya</taxon>
        <taxon>Basidiomycota</taxon>
        <taxon>Pucciniomycotina</taxon>
        <taxon>Pucciniomycetes</taxon>
        <taxon>Pucciniales</taxon>
        <taxon>Pucciniaceae</taxon>
        <taxon>Puccinia</taxon>
    </lineage>
</organism>
<sequence length="157" mass="18180">MKLRSFLTTVACPEMLLFALITLLEVFLWRGSLSFWPHQRAALKIVITLDQAPPSRQRINSDWLQLAQSSAITSEYKIKNTFRIQFCRRQDLESEKGRPNFGRKELFSFNQTSENPSLEANSQSAAVKISLRRAIPFFSPYTSYRQTFGDSKLFTYV</sequence>
<dbReference type="AlphaFoldDB" id="A0A5B0NML9"/>
<reference evidence="2 3" key="1">
    <citation type="submission" date="2019-05" db="EMBL/GenBank/DDBJ databases">
        <title>Emergence of the Ug99 lineage of the wheat stem rust pathogen through somatic hybridization.</title>
        <authorList>
            <person name="Li F."/>
            <person name="Upadhyaya N.M."/>
            <person name="Sperschneider J."/>
            <person name="Matny O."/>
            <person name="Nguyen-Phuc H."/>
            <person name="Mago R."/>
            <person name="Raley C."/>
            <person name="Miller M.E."/>
            <person name="Silverstein K.A.T."/>
            <person name="Henningsen E."/>
            <person name="Hirsch C.D."/>
            <person name="Visser B."/>
            <person name="Pretorius Z.A."/>
            <person name="Steffenson B.J."/>
            <person name="Schwessinger B."/>
            <person name="Dodds P.N."/>
            <person name="Figueroa M."/>
        </authorList>
    </citation>
    <scope>NUCLEOTIDE SEQUENCE [LARGE SCALE GENOMIC DNA]</scope>
    <source>
        <strain evidence="2">21-0</strain>
    </source>
</reference>
<keyword evidence="1" id="KW-0812">Transmembrane</keyword>
<dbReference type="Proteomes" id="UP000324748">
    <property type="component" value="Unassembled WGS sequence"/>
</dbReference>
<feature type="transmembrane region" description="Helical" evidence="1">
    <location>
        <begin position="6"/>
        <end position="29"/>
    </location>
</feature>
<keyword evidence="1" id="KW-0472">Membrane</keyword>
<evidence type="ECO:0000313" key="3">
    <source>
        <dbReference type="Proteomes" id="UP000324748"/>
    </source>
</evidence>